<keyword evidence="5 6" id="KW-0472">Membrane</keyword>
<dbReference type="GO" id="GO:0015171">
    <property type="term" value="F:amino acid transmembrane transporter activity"/>
    <property type="evidence" value="ECO:0007669"/>
    <property type="project" value="TreeGrafter"/>
</dbReference>
<evidence type="ECO:0000256" key="1">
    <source>
        <dbReference type="ARBA" id="ARBA00004651"/>
    </source>
</evidence>
<dbReference type="Proteomes" id="UP000004931">
    <property type="component" value="Unassembled WGS sequence"/>
</dbReference>
<keyword evidence="4 6" id="KW-1133">Transmembrane helix</keyword>
<evidence type="ECO:0000256" key="6">
    <source>
        <dbReference type="SAM" id="Phobius"/>
    </source>
</evidence>
<feature type="transmembrane region" description="Helical" evidence="6">
    <location>
        <begin position="41"/>
        <end position="65"/>
    </location>
</feature>
<name>A0Y8T4_9GAMM</name>
<protein>
    <submittedName>
        <fullName evidence="7">Transporter, LysE family protein</fullName>
    </submittedName>
</protein>
<comment type="subcellular location">
    <subcellularLocation>
        <location evidence="1">Cell membrane</location>
        <topology evidence="1">Multi-pass membrane protein</topology>
    </subcellularLocation>
</comment>
<evidence type="ECO:0000256" key="4">
    <source>
        <dbReference type="ARBA" id="ARBA00022989"/>
    </source>
</evidence>
<dbReference type="PANTHER" id="PTHR30086">
    <property type="entry name" value="ARGININE EXPORTER PROTEIN ARGO"/>
    <property type="match status" value="1"/>
</dbReference>
<evidence type="ECO:0000313" key="7">
    <source>
        <dbReference type="EMBL" id="EAW32538.1"/>
    </source>
</evidence>
<feature type="transmembrane region" description="Helical" evidence="6">
    <location>
        <begin position="191"/>
        <end position="209"/>
    </location>
</feature>
<evidence type="ECO:0000313" key="8">
    <source>
        <dbReference type="Proteomes" id="UP000004931"/>
    </source>
</evidence>
<dbReference type="Pfam" id="PF01810">
    <property type="entry name" value="LysE"/>
    <property type="match status" value="1"/>
</dbReference>
<gene>
    <name evidence="7" type="ORF">GP2143_14821</name>
</gene>
<dbReference type="PANTHER" id="PTHR30086:SF16">
    <property type="entry name" value="AMINO ACID EFFLUX PERMEASE RHTB FAMILY"/>
    <property type="match status" value="1"/>
</dbReference>
<comment type="caution">
    <text evidence="7">The sequence shown here is derived from an EMBL/GenBank/DDBJ whole genome shotgun (WGS) entry which is preliminary data.</text>
</comment>
<keyword evidence="8" id="KW-1185">Reference proteome</keyword>
<feature type="transmembrane region" description="Helical" evidence="6">
    <location>
        <begin position="154"/>
        <end position="171"/>
    </location>
</feature>
<evidence type="ECO:0000256" key="2">
    <source>
        <dbReference type="ARBA" id="ARBA00022475"/>
    </source>
</evidence>
<sequence>MELSSWLSLLAVCTAGAMSPGPSAAVIIDISIRQGRQHGLAAAIAHGLGVGCYALMASLGLGLIITNDPLVFNSLKWLGAAFLLYLGLRALGFKLTPSANNHPESEPQLESRSSSLLVSARTGFFVAILNPKVALFFLALFSQFIDTGAGTGERLLMAATATGVDILWYILVASAVTTASVDDRFSAYGPMLEKLFGVLIIAVAIKVAAG</sequence>
<reference evidence="7 8" key="1">
    <citation type="journal article" date="2010" name="J. Bacteriol.">
        <title>Genome sequence of the oligotrophic marine Gammaproteobacterium HTCC2143, isolated from the Oregon Coast.</title>
        <authorList>
            <person name="Oh H.M."/>
            <person name="Kang I."/>
            <person name="Ferriera S."/>
            <person name="Giovannoni S.J."/>
            <person name="Cho J.C."/>
        </authorList>
    </citation>
    <scope>NUCLEOTIDE SEQUENCE [LARGE SCALE GENOMIC DNA]</scope>
    <source>
        <strain evidence="7 8">HTCC2143</strain>
    </source>
</reference>
<accession>A0Y8T4</accession>
<feature type="transmembrane region" description="Helical" evidence="6">
    <location>
        <begin position="77"/>
        <end position="96"/>
    </location>
</feature>
<dbReference type="PIRSF" id="PIRSF006324">
    <property type="entry name" value="LeuE"/>
    <property type="match status" value="1"/>
</dbReference>
<dbReference type="STRING" id="247633.GP2143_14821"/>
<evidence type="ECO:0000256" key="3">
    <source>
        <dbReference type="ARBA" id="ARBA00022692"/>
    </source>
</evidence>
<dbReference type="InterPro" id="IPR001123">
    <property type="entry name" value="LeuE-type"/>
</dbReference>
<dbReference type="eggNOG" id="COG1280">
    <property type="taxonomic scope" value="Bacteria"/>
</dbReference>
<dbReference type="AlphaFoldDB" id="A0Y8T4"/>
<keyword evidence="2" id="KW-1003">Cell membrane</keyword>
<dbReference type="EMBL" id="AAVT01000001">
    <property type="protein sequence ID" value="EAW32538.1"/>
    <property type="molecule type" value="Genomic_DNA"/>
</dbReference>
<dbReference type="OrthoDB" id="581870at2"/>
<feature type="transmembrane region" description="Helical" evidence="6">
    <location>
        <begin position="116"/>
        <end position="142"/>
    </location>
</feature>
<evidence type="ECO:0000256" key="5">
    <source>
        <dbReference type="ARBA" id="ARBA00023136"/>
    </source>
</evidence>
<dbReference type="GO" id="GO:0005886">
    <property type="term" value="C:plasma membrane"/>
    <property type="evidence" value="ECO:0007669"/>
    <property type="project" value="UniProtKB-SubCell"/>
</dbReference>
<proteinExistence type="predicted"/>
<organism evidence="7 8">
    <name type="scientific">marine gamma proteobacterium HTCC2143</name>
    <dbReference type="NCBI Taxonomy" id="247633"/>
    <lineage>
        <taxon>Bacteria</taxon>
        <taxon>Pseudomonadati</taxon>
        <taxon>Pseudomonadota</taxon>
        <taxon>Gammaproteobacteria</taxon>
        <taxon>Cellvibrionales</taxon>
        <taxon>Spongiibacteraceae</taxon>
        <taxon>BD1-7 clade</taxon>
    </lineage>
</organism>
<keyword evidence="3 6" id="KW-0812">Transmembrane</keyword>